<evidence type="ECO:0000313" key="2">
    <source>
        <dbReference type="Proteomes" id="UP000606974"/>
    </source>
</evidence>
<dbReference type="EMBL" id="JAACFV010000112">
    <property type="protein sequence ID" value="KAF7505325.1"/>
    <property type="molecule type" value="Genomic_DNA"/>
</dbReference>
<dbReference type="Proteomes" id="UP000606974">
    <property type="component" value="Unassembled WGS sequence"/>
</dbReference>
<dbReference type="OrthoDB" id="5125733at2759"/>
<accession>A0A8H7AHN0</accession>
<sequence length="302" mass="33682">MYAKFEPLGASRRRADSRWTTLVHEYTSRNLTKQVDVLPAIAGLASEFARRFRDTYCAGLWRQELLVGLMWSLDPLSASKTEAPMLIDPAEYRAPSWSWASIKGAIRLQPPAHTYYRANQMHEQAKVVAVQIEPLASSDPFGQVKTGHLILQGRFYHVNNFLESGSTAAANSFPAAQKFLQAAILLPPGMKHEFTQHHRPCERQRFALLQLFAYTGGDIGEGADYLVLESTTPDASAYRRVGCIILAKRAAEVGVSNGSADHDPLRFVAGGRRHSVAFRKLAENAFRELQEANLLEKKVMII</sequence>
<evidence type="ECO:0000313" key="1">
    <source>
        <dbReference type="EMBL" id="KAF7505325.1"/>
    </source>
</evidence>
<comment type="caution">
    <text evidence="1">The sequence shown here is derived from an EMBL/GenBank/DDBJ whole genome shotgun (WGS) entry which is preliminary data.</text>
</comment>
<proteinExistence type="predicted"/>
<evidence type="ECO:0008006" key="3">
    <source>
        <dbReference type="Google" id="ProtNLM"/>
    </source>
</evidence>
<dbReference type="PANTHER" id="PTHR33112:SF8">
    <property type="entry name" value="HETEROKARYON INCOMPATIBILITY DOMAIN-CONTAINING PROTEIN"/>
    <property type="match status" value="1"/>
</dbReference>
<keyword evidence="2" id="KW-1185">Reference proteome</keyword>
<dbReference type="AlphaFoldDB" id="A0A8H7AHN0"/>
<organism evidence="1 2">
    <name type="scientific">Endocarpon pusillum</name>
    <dbReference type="NCBI Taxonomy" id="364733"/>
    <lineage>
        <taxon>Eukaryota</taxon>
        <taxon>Fungi</taxon>
        <taxon>Dikarya</taxon>
        <taxon>Ascomycota</taxon>
        <taxon>Pezizomycotina</taxon>
        <taxon>Eurotiomycetes</taxon>
        <taxon>Chaetothyriomycetidae</taxon>
        <taxon>Verrucariales</taxon>
        <taxon>Verrucariaceae</taxon>
        <taxon>Endocarpon</taxon>
    </lineage>
</organism>
<protein>
    <recommendedName>
        <fullName evidence="3">Heterokaryon incompatibility domain-containing protein</fullName>
    </recommendedName>
</protein>
<dbReference type="PANTHER" id="PTHR33112">
    <property type="entry name" value="DOMAIN PROTEIN, PUTATIVE-RELATED"/>
    <property type="match status" value="1"/>
</dbReference>
<name>A0A8H7AHN0_9EURO</name>
<gene>
    <name evidence="1" type="ORF">GJ744_001028</name>
</gene>
<reference evidence="1" key="1">
    <citation type="submission" date="2020-02" db="EMBL/GenBank/DDBJ databases">
        <authorList>
            <person name="Palmer J.M."/>
        </authorList>
    </citation>
    <scope>NUCLEOTIDE SEQUENCE</scope>
    <source>
        <strain evidence="1">EPUS1.4</strain>
        <tissue evidence="1">Thallus</tissue>
    </source>
</reference>